<dbReference type="CDD" id="cd01011">
    <property type="entry name" value="nicotinamidase"/>
    <property type="match status" value="1"/>
</dbReference>
<evidence type="ECO:0000256" key="5">
    <source>
        <dbReference type="ARBA" id="ARBA00037900"/>
    </source>
</evidence>
<sequence length="253" mass="27893">MGARQYMQPYHVEVDIPHEPLYFVAINQCDEGGAMTGKKALIMVDLQNDFCMGGNLAVPGGDEVIPLANQLQPYFDLIIATQDWHPHDHMSFAANHPGRAVGEVIQVEELVQVLWPVHCVQDTKGAEFHPGLDLHRVNKIIHKGVNKHIDSYSAFFDNAHLRSTGLSDYLRDEQVNDVYIMGLATDYCVKYSSLDAVHEGFKVTVIQDACRGVELSQGDVRAALAAMRDAGVTLVACADIFNSSTARISKASR</sequence>
<evidence type="ECO:0000313" key="10">
    <source>
        <dbReference type="EMBL" id="VVC76102.1"/>
    </source>
</evidence>
<keyword evidence="3" id="KW-0479">Metal-binding</keyword>
<dbReference type="PANTHER" id="PTHR11080">
    <property type="entry name" value="PYRAZINAMIDASE/NICOTINAMIDASE"/>
    <property type="match status" value="1"/>
</dbReference>
<proteinExistence type="inferred from homology"/>
<dbReference type="AlphaFoldDB" id="A0A5E4PI99"/>
<dbReference type="InterPro" id="IPR000868">
    <property type="entry name" value="Isochorismatase-like_dom"/>
</dbReference>
<evidence type="ECO:0000256" key="3">
    <source>
        <dbReference type="ARBA" id="ARBA00022723"/>
    </source>
</evidence>
<keyword evidence="2" id="KW-0662">Pyridine nucleotide biosynthesis</keyword>
<reference evidence="10 11" key="1">
    <citation type="submission" date="2019-08" db="EMBL/GenBank/DDBJ databases">
        <authorList>
            <person name="Guy L."/>
        </authorList>
    </citation>
    <scope>NUCLEOTIDE SEQUENCE [LARGE SCALE GENOMIC DNA]</scope>
    <source>
        <strain evidence="10 11">SGT-108</strain>
    </source>
</reference>
<dbReference type="EMBL" id="LR699119">
    <property type="protein sequence ID" value="VVC76102.1"/>
    <property type="molecule type" value="Genomic_DNA"/>
</dbReference>
<evidence type="ECO:0000256" key="8">
    <source>
        <dbReference type="ARBA" id="ARBA00072277"/>
    </source>
</evidence>
<dbReference type="InterPro" id="IPR036380">
    <property type="entry name" value="Isochorismatase-like_sf"/>
</dbReference>
<protein>
    <recommendedName>
        <fullName evidence="8">Nicotinamidase</fullName>
        <ecNumber evidence="6">3.5.1.19</ecNumber>
    </recommendedName>
    <alternativeName>
        <fullName evidence="7">Nicotinamide deamidase</fullName>
    </alternativeName>
</protein>
<evidence type="ECO:0000256" key="2">
    <source>
        <dbReference type="ARBA" id="ARBA00022642"/>
    </source>
</evidence>
<name>A0A5E4PI99_9COXI</name>
<organism evidence="10 11">
    <name type="scientific">Aquicella siphonis</name>
    <dbReference type="NCBI Taxonomy" id="254247"/>
    <lineage>
        <taxon>Bacteria</taxon>
        <taxon>Pseudomonadati</taxon>
        <taxon>Pseudomonadota</taxon>
        <taxon>Gammaproteobacteria</taxon>
        <taxon>Legionellales</taxon>
        <taxon>Coxiellaceae</taxon>
        <taxon>Aquicella</taxon>
    </lineage>
</organism>
<evidence type="ECO:0000313" key="11">
    <source>
        <dbReference type="Proteomes" id="UP000324194"/>
    </source>
</evidence>
<dbReference type="KEGG" id="asip:AQUSIP_14070"/>
<dbReference type="Proteomes" id="UP000324194">
    <property type="component" value="Chromosome 1"/>
</dbReference>
<comment type="similarity">
    <text evidence="1">Belongs to the isochorismatase family.</text>
</comment>
<dbReference type="InterPro" id="IPR052347">
    <property type="entry name" value="Isochorismatase_Nicotinamidase"/>
</dbReference>
<dbReference type="EC" id="3.5.1.19" evidence="6"/>
<dbReference type="NCBIfam" id="NF008623">
    <property type="entry name" value="PRK11609.1"/>
    <property type="match status" value="1"/>
</dbReference>
<feature type="domain" description="Isochorismatase-like" evidence="9">
    <location>
        <begin position="40"/>
        <end position="236"/>
    </location>
</feature>
<dbReference type="GO" id="GO:0008936">
    <property type="term" value="F:nicotinamidase activity"/>
    <property type="evidence" value="ECO:0007669"/>
    <property type="project" value="UniProtKB-EC"/>
</dbReference>
<dbReference type="Gene3D" id="3.40.50.850">
    <property type="entry name" value="Isochorismatase-like"/>
    <property type="match status" value="1"/>
</dbReference>
<evidence type="ECO:0000256" key="1">
    <source>
        <dbReference type="ARBA" id="ARBA00006336"/>
    </source>
</evidence>
<dbReference type="SUPFAM" id="SSF52499">
    <property type="entry name" value="Isochorismatase-like hydrolases"/>
    <property type="match status" value="1"/>
</dbReference>
<keyword evidence="11" id="KW-1185">Reference proteome</keyword>
<dbReference type="FunFam" id="3.40.50.850:FF:000006">
    <property type="entry name" value="Bifunctional pyrazinamidase/nicotinamidase"/>
    <property type="match status" value="1"/>
</dbReference>
<gene>
    <name evidence="10" type="ORF">AQUSIP_14070</name>
</gene>
<comment type="pathway">
    <text evidence="5">Cofactor biosynthesis; nicotinate biosynthesis; nicotinate from nicotinamide: step 1/1.</text>
</comment>
<evidence type="ECO:0000259" key="9">
    <source>
        <dbReference type="Pfam" id="PF00857"/>
    </source>
</evidence>
<keyword evidence="4" id="KW-0378">Hydrolase</keyword>
<dbReference type="PANTHER" id="PTHR11080:SF2">
    <property type="entry name" value="LD05707P"/>
    <property type="match status" value="1"/>
</dbReference>
<evidence type="ECO:0000256" key="6">
    <source>
        <dbReference type="ARBA" id="ARBA00039017"/>
    </source>
</evidence>
<dbReference type="Pfam" id="PF00857">
    <property type="entry name" value="Isochorismatase"/>
    <property type="match status" value="1"/>
</dbReference>
<dbReference type="GO" id="GO:0046872">
    <property type="term" value="F:metal ion binding"/>
    <property type="evidence" value="ECO:0007669"/>
    <property type="project" value="UniProtKB-KW"/>
</dbReference>
<evidence type="ECO:0000256" key="7">
    <source>
        <dbReference type="ARBA" id="ARBA00043224"/>
    </source>
</evidence>
<evidence type="ECO:0000256" key="4">
    <source>
        <dbReference type="ARBA" id="ARBA00022801"/>
    </source>
</evidence>
<accession>A0A5E4PI99</accession>
<dbReference type="GO" id="GO:0019363">
    <property type="term" value="P:pyridine nucleotide biosynthetic process"/>
    <property type="evidence" value="ECO:0007669"/>
    <property type="project" value="UniProtKB-KW"/>
</dbReference>